<dbReference type="GeneID" id="24095116"/>
<dbReference type="Pfam" id="PF03765">
    <property type="entry name" value="CRAL_TRIO_N"/>
    <property type="match status" value="1"/>
</dbReference>
<dbReference type="SMART" id="SM01100">
    <property type="entry name" value="CRAL_TRIO_N"/>
    <property type="match status" value="1"/>
</dbReference>
<dbReference type="InterPro" id="IPR001251">
    <property type="entry name" value="CRAL-TRIO_dom"/>
</dbReference>
<evidence type="ECO:0000313" key="2">
    <source>
        <dbReference type="EMBL" id="CCM00205.1"/>
    </source>
</evidence>
<dbReference type="PANTHER" id="PTHR45657:SF1">
    <property type="entry name" value="CRAL-TRIO DOMAIN-CONTAINING PROTEIN YKL091C-RELATED"/>
    <property type="match status" value="1"/>
</dbReference>
<dbReference type="InterPro" id="IPR011074">
    <property type="entry name" value="CRAL/TRIO_N_dom"/>
</dbReference>
<evidence type="ECO:0000259" key="1">
    <source>
        <dbReference type="PROSITE" id="PS50191"/>
    </source>
</evidence>
<dbReference type="PANTHER" id="PTHR45657">
    <property type="entry name" value="CRAL-TRIO DOMAIN-CONTAINING PROTEIN YKL091C-RELATED"/>
    <property type="match status" value="1"/>
</dbReference>
<proteinExistence type="predicted"/>
<dbReference type="InterPro" id="IPR036865">
    <property type="entry name" value="CRAL-TRIO_dom_sf"/>
</dbReference>
<dbReference type="RefSeq" id="XP_012179488.1">
    <property type="nucleotide sequence ID" value="XM_012324098.1"/>
</dbReference>
<dbReference type="Gene3D" id="1.10.8.20">
    <property type="entry name" value="N-terminal domain of phosphatidylinositol transfer protein sec14p"/>
    <property type="match status" value="1"/>
</dbReference>
<dbReference type="PROSITE" id="PS50191">
    <property type="entry name" value="CRAL_TRIO"/>
    <property type="match status" value="1"/>
</dbReference>
<dbReference type="InterPro" id="IPR051026">
    <property type="entry name" value="PI/PC_transfer"/>
</dbReference>
<evidence type="ECO:0000313" key="3">
    <source>
        <dbReference type="Proteomes" id="UP000006352"/>
    </source>
</evidence>
<protein>
    <recommendedName>
        <fullName evidence="1">CRAL-TRIO domain-containing protein</fullName>
    </recommendedName>
</protein>
<dbReference type="Pfam" id="PF00650">
    <property type="entry name" value="CRAL_TRIO"/>
    <property type="match status" value="1"/>
</dbReference>
<reference evidence="2 3" key="1">
    <citation type="journal article" date="2012" name="Appl. Environ. Microbiol.">
        <title>Short-read sequencing for genomic analysis of the brown rot fungus Fibroporia radiculosa.</title>
        <authorList>
            <person name="Tang J.D."/>
            <person name="Perkins A.D."/>
            <person name="Sonstegard T.S."/>
            <person name="Schroeder S.G."/>
            <person name="Burgess S.C."/>
            <person name="Diehl S.V."/>
        </authorList>
    </citation>
    <scope>NUCLEOTIDE SEQUENCE [LARGE SCALE GENOMIC DNA]</scope>
    <source>
        <strain evidence="2 3">TFFH 294</strain>
    </source>
</reference>
<dbReference type="STRING" id="599839.J4GMP0"/>
<dbReference type="Gene3D" id="3.40.525.10">
    <property type="entry name" value="CRAL-TRIO lipid binding domain"/>
    <property type="match status" value="1"/>
</dbReference>
<accession>J4GMP0</accession>
<dbReference type="InterPro" id="IPR036273">
    <property type="entry name" value="CRAL/TRIO_N_dom_sf"/>
</dbReference>
<organism evidence="2 3">
    <name type="scientific">Fibroporia radiculosa</name>
    <dbReference type="NCBI Taxonomy" id="599839"/>
    <lineage>
        <taxon>Eukaryota</taxon>
        <taxon>Fungi</taxon>
        <taxon>Dikarya</taxon>
        <taxon>Basidiomycota</taxon>
        <taxon>Agaricomycotina</taxon>
        <taxon>Agaricomycetes</taxon>
        <taxon>Polyporales</taxon>
        <taxon>Fibroporiaceae</taxon>
        <taxon>Fibroporia</taxon>
    </lineage>
</organism>
<gene>
    <name evidence="2" type="ORF">FIBRA_02233</name>
</gene>
<dbReference type="SUPFAM" id="SSF52087">
    <property type="entry name" value="CRAL/TRIO domain"/>
    <property type="match status" value="1"/>
</dbReference>
<dbReference type="AlphaFoldDB" id="J4GMP0"/>
<dbReference type="InParanoid" id="J4GMP0"/>
<keyword evidence="3" id="KW-1185">Reference proteome</keyword>
<dbReference type="OrthoDB" id="1434354at2759"/>
<dbReference type="Proteomes" id="UP000006352">
    <property type="component" value="Unassembled WGS sequence"/>
</dbReference>
<name>J4GMP0_9APHY</name>
<dbReference type="EMBL" id="HE796971">
    <property type="protein sequence ID" value="CCM00205.1"/>
    <property type="molecule type" value="Genomic_DNA"/>
</dbReference>
<dbReference type="SMART" id="SM00516">
    <property type="entry name" value="SEC14"/>
    <property type="match status" value="1"/>
</dbReference>
<dbReference type="SUPFAM" id="SSF46938">
    <property type="entry name" value="CRAL/TRIO N-terminal domain"/>
    <property type="match status" value="1"/>
</dbReference>
<dbReference type="HOGENOM" id="CLU_014001_0_1_1"/>
<dbReference type="CDD" id="cd00170">
    <property type="entry name" value="SEC14"/>
    <property type="match status" value="1"/>
</dbReference>
<feature type="domain" description="CRAL-TRIO" evidence="1">
    <location>
        <begin position="86"/>
        <end position="259"/>
    </location>
</feature>
<sequence length="271" mass="31417">MSPPTAEDQAALIKQFRQRLVEEDLIHDGDTIGTDDWTLVRFLRARQYDLDAATTMWATSQEWRKTIGGVGIDELFNAEDPYDYPEREKVFDYWPMWFHKTDKEGRPLNIQLYGGINMPELYKHITPEKFWHSIVTTAESIPREVMPAASREAGKQIDGTFVIVDLKGFGLTQFWQMRNMVRDSFQMTQDNYPEMMAKFFIINAPYSFTTIWSVVKLWIAKETLAKIDILGSDYKSVLLTHIDPENLPESMGGTCRCEDVGGCKWKKPPRR</sequence>